<evidence type="ECO:0008006" key="3">
    <source>
        <dbReference type="Google" id="ProtNLM"/>
    </source>
</evidence>
<proteinExistence type="predicted"/>
<dbReference type="AlphaFoldDB" id="A0A327Z1C7"/>
<dbReference type="RefSeq" id="WP_111653992.1">
    <property type="nucleotide sequence ID" value="NZ_JACHWI010000003.1"/>
</dbReference>
<keyword evidence="2" id="KW-1185">Reference proteome</keyword>
<gene>
    <name evidence="1" type="ORF">B0I29_12398</name>
</gene>
<dbReference type="OrthoDB" id="3245799at2"/>
<comment type="caution">
    <text evidence="1">The sequence shown here is derived from an EMBL/GenBank/DDBJ whole genome shotgun (WGS) entry which is preliminary data.</text>
</comment>
<evidence type="ECO:0000313" key="1">
    <source>
        <dbReference type="EMBL" id="RAK27464.1"/>
    </source>
</evidence>
<name>A0A327Z1C7_9ACTN</name>
<reference evidence="1 2" key="1">
    <citation type="submission" date="2018-06" db="EMBL/GenBank/DDBJ databases">
        <title>Genomic Encyclopedia of Type Strains, Phase III (KMG-III): the genomes of soil and plant-associated and newly described type strains.</title>
        <authorList>
            <person name="Whitman W."/>
        </authorList>
    </citation>
    <scope>NUCLEOTIDE SEQUENCE [LARGE SCALE GENOMIC DNA]</scope>
    <source>
        <strain evidence="1 2">CGMCC 4.7090</strain>
    </source>
</reference>
<dbReference type="Proteomes" id="UP000249341">
    <property type="component" value="Unassembled WGS sequence"/>
</dbReference>
<sequence length="894" mass="94735">MSLTWEEIDALARRNDAAGMIRLLAAATAAERTVAFAEVVAGVKALERDPDMDARTVYALAVVGTAPTAAKALPSLRRAALSTWNWESADIFLALASALELTWIGELGARLAERLPARDPWPDDWFFAAALMRAGGVTPPVTEGVVRSWVRAFVRPWRPRTAVPPLVVRLRQDPWRDVLLPSVFEIDTMGADFGGTVGFGEKPRFPAAVVALAGEGVLERKTILGAVADRFLRGGRPNDLRPFVLLHEALAPTVDELSTHVLDYAQLLAGGPGSVATLAQRSLRAVDDAGRLELDTLLAASEETLLRTEKTLVKAQLSWLDKVVRRDPARSGQVVVALSGAFRHGALDVQERALDLVLKHRGVLGAGDLALVAEAASALGGNLPGRAAEVFGAHLIDAGPAVAVASAAVVAEMPAPVADGAELAEELAALVHEPTAIGWERVLAGLVALYAAGDRESLAATLLPVVERYSGWFDPDQWNAGSSFVSLGLAIRFATRPVPRAPNDDWTPLNTAMQSLAAAVRTAWQEGRRGAGSPFSMRPDGVLALRAAEVAVHLTGTMVPMTVATPTHVNGSIDAGTLLERLQRAEAEGWQPWPFDFEQALLRVPRNPGDLVTARAARLTSPAGRQYAQWLTSGGLPDPVSEPFTQPGERGRDGGWTWAAPVPRRVVASLRPARDGGLRLERQLLTLTPVKHPVYMPGDFVRNEDVLAMVLPHHREVAAAWALGDIASLADQNQRDTARHLLPLLADGTGPAGPALAYAVAYALAAKHEPDRAAAVDTVLTLSSDVTFAGLLGAALADLGSDGTIKVTRVLPALTDLHRAGASVTVWELLAVALPPLLTTTARTVPDLLEIASQVAVALGLKGDLVPGLSEVAARPGSTRVVKEAQRLHAILTG</sequence>
<dbReference type="EMBL" id="QLMJ01000023">
    <property type="protein sequence ID" value="RAK27464.1"/>
    <property type="molecule type" value="Genomic_DNA"/>
</dbReference>
<organism evidence="1 2">
    <name type="scientific">Actinoplanes lutulentus</name>
    <dbReference type="NCBI Taxonomy" id="1287878"/>
    <lineage>
        <taxon>Bacteria</taxon>
        <taxon>Bacillati</taxon>
        <taxon>Actinomycetota</taxon>
        <taxon>Actinomycetes</taxon>
        <taxon>Micromonosporales</taxon>
        <taxon>Micromonosporaceae</taxon>
        <taxon>Actinoplanes</taxon>
    </lineage>
</organism>
<protein>
    <recommendedName>
        <fullName evidence="3">Secreted protein</fullName>
    </recommendedName>
</protein>
<accession>A0A327Z1C7</accession>
<evidence type="ECO:0000313" key="2">
    <source>
        <dbReference type="Proteomes" id="UP000249341"/>
    </source>
</evidence>